<proteinExistence type="predicted"/>
<dbReference type="PANTHER" id="PTHR11360:SF308">
    <property type="entry name" value="BLL3089 PROTEIN"/>
    <property type="match status" value="1"/>
</dbReference>
<dbReference type="InterPro" id="IPR011701">
    <property type="entry name" value="MFS"/>
</dbReference>
<comment type="caution">
    <text evidence="8">The sequence shown here is derived from an EMBL/GenBank/DDBJ whole genome shotgun (WGS) entry which is preliminary data.</text>
</comment>
<evidence type="ECO:0000256" key="4">
    <source>
        <dbReference type="ARBA" id="ARBA00022989"/>
    </source>
</evidence>
<dbReference type="InterPro" id="IPR050327">
    <property type="entry name" value="Proton-linked_MCT"/>
</dbReference>
<comment type="subcellular location">
    <subcellularLocation>
        <location evidence="1">Cell membrane</location>
        <topology evidence="1">Multi-pass membrane protein</topology>
    </subcellularLocation>
</comment>
<evidence type="ECO:0000256" key="5">
    <source>
        <dbReference type="ARBA" id="ARBA00023136"/>
    </source>
</evidence>
<dbReference type="RefSeq" id="WP_133516272.1">
    <property type="nucleotide sequence ID" value="NZ_SNWX01000039.1"/>
</dbReference>
<dbReference type="InterPro" id="IPR036259">
    <property type="entry name" value="MFS_trans_sf"/>
</dbReference>
<gene>
    <name evidence="8" type="ORF">DFR79_1396</name>
</gene>
<evidence type="ECO:0000256" key="2">
    <source>
        <dbReference type="ARBA" id="ARBA00022448"/>
    </source>
</evidence>
<feature type="transmembrane region" description="Helical" evidence="6">
    <location>
        <begin position="246"/>
        <end position="268"/>
    </location>
</feature>
<dbReference type="PANTHER" id="PTHR11360">
    <property type="entry name" value="MONOCARBOXYLATE TRANSPORTER"/>
    <property type="match status" value="1"/>
</dbReference>
<evidence type="ECO:0000259" key="7">
    <source>
        <dbReference type="PROSITE" id="PS50850"/>
    </source>
</evidence>
<dbReference type="GO" id="GO:0022857">
    <property type="term" value="F:transmembrane transporter activity"/>
    <property type="evidence" value="ECO:0007669"/>
    <property type="project" value="InterPro"/>
</dbReference>
<dbReference type="Pfam" id="PF07690">
    <property type="entry name" value="MFS_1"/>
    <property type="match status" value="1"/>
</dbReference>
<keyword evidence="4 6" id="KW-1133">Transmembrane helix</keyword>
<feature type="transmembrane region" description="Helical" evidence="6">
    <location>
        <begin position="54"/>
        <end position="77"/>
    </location>
</feature>
<keyword evidence="3 6" id="KW-0812">Transmembrane</keyword>
<keyword evidence="5 6" id="KW-0472">Membrane</keyword>
<evidence type="ECO:0000256" key="1">
    <source>
        <dbReference type="ARBA" id="ARBA00004651"/>
    </source>
</evidence>
<feature type="transmembrane region" description="Helical" evidence="6">
    <location>
        <begin position="372"/>
        <end position="395"/>
    </location>
</feature>
<feature type="transmembrane region" description="Helical" evidence="6">
    <location>
        <begin position="178"/>
        <end position="198"/>
    </location>
</feature>
<evidence type="ECO:0000256" key="3">
    <source>
        <dbReference type="ARBA" id="ARBA00022692"/>
    </source>
</evidence>
<name>A0A4R6LDT2_9FIRM</name>
<feature type="transmembrane region" description="Helical" evidence="6">
    <location>
        <begin position="112"/>
        <end position="133"/>
    </location>
</feature>
<feature type="transmembrane region" description="Helical" evidence="6">
    <location>
        <begin position="89"/>
        <end position="106"/>
    </location>
</feature>
<feature type="transmembrane region" description="Helical" evidence="6">
    <location>
        <begin position="335"/>
        <end position="360"/>
    </location>
</feature>
<keyword evidence="2" id="KW-0813">Transport</keyword>
<dbReference type="SUPFAM" id="SSF103473">
    <property type="entry name" value="MFS general substrate transporter"/>
    <property type="match status" value="1"/>
</dbReference>
<feature type="transmembrane region" description="Helical" evidence="6">
    <location>
        <begin position="145"/>
        <end position="166"/>
    </location>
</feature>
<feature type="transmembrane region" description="Helical" evidence="6">
    <location>
        <begin position="16"/>
        <end position="34"/>
    </location>
</feature>
<organism evidence="8 9">
    <name type="scientific">Halanaerobium saccharolyticum</name>
    <dbReference type="NCBI Taxonomy" id="43595"/>
    <lineage>
        <taxon>Bacteria</taxon>
        <taxon>Bacillati</taxon>
        <taxon>Bacillota</taxon>
        <taxon>Clostridia</taxon>
        <taxon>Halanaerobiales</taxon>
        <taxon>Halanaerobiaceae</taxon>
        <taxon>Halanaerobium</taxon>
    </lineage>
</organism>
<dbReference type="GO" id="GO:0005886">
    <property type="term" value="C:plasma membrane"/>
    <property type="evidence" value="ECO:0007669"/>
    <property type="project" value="UniProtKB-SubCell"/>
</dbReference>
<accession>A0A4R6LDT2</accession>
<feature type="transmembrane region" description="Helical" evidence="6">
    <location>
        <begin position="310"/>
        <end position="329"/>
    </location>
</feature>
<dbReference type="PROSITE" id="PS50850">
    <property type="entry name" value="MFS"/>
    <property type="match status" value="1"/>
</dbReference>
<dbReference type="AlphaFoldDB" id="A0A4R6LDT2"/>
<sequence>MSLHLEQEEKPIKTNFYYGWVILFMSALAFFFSGPGQTYSISIFIDHYIKQFGWSRSLVSSLYSGGTLISGLILTFMGQKIDKYGHRKMIVIISLSLGAAALWMSFVASPIMLLIGFFLMRFFGQGSMGLWPQTLVPHWFKSRRGLAMSLLGIGGVIGAAVITPLNNFLINSFGVSNAWRFWTLALFLIMAPAGWYLVRNRPENIGLKIDGISDEEENRVNNKYAPQVHISNDPWTLKEAMDTKEFWFVIYLVIIPSMINTGIIFHMVSIIAEKGYSAGFAAYILSLTSVIKFPLTFLGGYILDRVKVRLVKMINFILLISAILLIIQAETKLAFIIYALVHGSFMAFDGVSTSVMLPNYFGKKNLGSIRGFFSTAMVIGSALGPLPFGLAYDYFNGYTEAMLLVLILPVLALGAAYLASPPEYNNF</sequence>
<dbReference type="InterPro" id="IPR020846">
    <property type="entry name" value="MFS_dom"/>
</dbReference>
<feature type="transmembrane region" description="Helical" evidence="6">
    <location>
        <begin position="280"/>
        <end position="303"/>
    </location>
</feature>
<evidence type="ECO:0000313" key="8">
    <source>
        <dbReference type="EMBL" id="TDO73355.1"/>
    </source>
</evidence>
<dbReference type="Gene3D" id="1.20.1250.20">
    <property type="entry name" value="MFS general substrate transporter like domains"/>
    <property type="match status" value="2"/>
</dbReference>
<dbReference type="EMBL" id="SNWX01000039">
    <property type="protein sequence ID" value="TDO73355.1"/>
    <property type="molecule type" value="Genomic_DNA"/>
</dbReference>
<dbReference type="OrthoDB" id="182417at2"/>
<reference evidence="8 9" key="1">
    <citation type="submission" date="2019-03" db="EMBL/GenBank/DDBJ databases">
        <title>Subsurface microbial communities from deep shales in Ohio and West Virginia, USA.</title>
        <authorList>
            <person name="Wrighton K."/>
        </authorList>
    </citation>
    <scope>NUCLEOTIDE SEQUENCE [LARGE SCALE GENOMIC DNA]</scope>
    <source>
        <strain evidence="8 9">MA284_T2</strain>
    </source>
</reference>
<evidence type="ECO:0000256" key="6">
    <source>
        <dbReference type="SAM" id="Phobius"/>
    </source>
</evidence>
<feature type="domain" description="Major facilitator superfamily (MFS) profile" evidence="7">
    <location>
        <begin position="22"/>
        <end position="424"/>
    </location>
</feature>
<dbReference type="Proteomes" id="UP000295064">
    <property type="component" value="Unassembled WGS sequence"/>
</dbReference>
<evidence type="ECO:0000313" key="9">
    <source>
        <dbReference type="Proteomes" id="UP000295064"/>
    </source>
</evidence>
<protein>
    <submittedName>
        <fullName evidence="8">Sugar phosphate permease</fullName>
    </submittedName>
</protein>
<feature type="transmembrane region" description="Helical" evidence="6">
    <location>
        <begin position="401"/>
        <end position="419"/>
    </location>
</feature>